<proteinExistence type="predicted"/>
<gene>
    <name evidence="1" type="ORF">MENTE1834_LOCUS4429</name>
</gene>
<sequence length="227" mass="26523">MANKNIYKKGKVYSSNPFSKIIEMTKGKDEIETEKSTQEQKDLVNSLTIELDKILYKNFEEEEEKNNIEEVKNVENKNNNLEEELPPEGLNLNDVKDIKMTTKFMNKLNFNEQQKNKVKKENIKEVKNVGNKLEASLPKGLKLNDLENIKMIAKFMNKLTLSEQRKVNFPKAIELLVALHESDRIIENKNKMCDNKNLIYLKKDGGQIEEIEEYLRDIVNIKKAKFL</sequence>
<dbReference type="Proteomes" id="UP001497535">
    <property type="component" value="Unassembled WGS sequence"/>
</dbReference>
<evidence type="ECO:0000313" key="2">
    <source>
        <dbReference type="Proteomes" id="UP001497535"/>
    </source>
</evidence>
<evidence type="ECO:0000313" key="1">
    <source>
        <dbReference type="EMBL" id="CAK5020408.1"/>
    </source>
</evidence>
<dbReference type="EMBL" id="CAVMJV010000003">
    <property type="protein sequence ID" value="CAK5020408.1"/>
    <property type="molecule type" value="Genomic_DNA"/>
</dbReference>
<organism evidence="1 2">
    <name type="scientific">Meloidogyne enterolobii</name>
    <name type="common">Root-knot nematode worm</name>
    <name type="synonym">Meloidogyne mayaguensis</name>
    <dbReference type="NCBI Taxonomy" id="390850"/>
    <lineage>
        <taxon>Eukaryota</taxon>
        <taxon>Metazoa</taxon>
        <taxon>Ecdysozoa</taxon>
        <taxon>Nematoda</taxon>
        <taxon>Chromadorea</taxon>
        <taxon>Rhabditida</taxon>
        <taxon>Tylenchina</taxon>
        <taxon>Tylenchomorpha</taxon>
        <taxon>Tylenchoidea</taxon>
        <taxon>Meloidogynidae</taxon>
        <taxon>Meloidogyninae</taxon>
        <taxon>Meloidogyne</taxon>
    </lineage>
</organism>
<keyword evidence="2" id="KW-1185">Reference proteome</keyword>
<protein>
    <submittedName>
        <fullName evidence="1">Uncharacterized protein</fullName>
    </submittedName>
</protein>
<reference evidence="1" key="1">
    <citation type="submission" date="2023-11" db="EMBL/GenBank/DDBJ databases">
        <authorList>
            <person name="Poullet M."/>
        </authorList>
    </citation>
    <scope>NUCLEOTIDE SEQUENCE</scope>
    <source>
        <strain evidence="1">E1834</strain>
    </source>
</reference>
<name>A0ACB0XWQ1_MELEN</name>
<accession>A0ACB0XWQ1</accession>
<comment type="caution">
    <text evidence="1">The sequence shown here is derived from an EMBL/GenBank/DDBJ whole genome shotgun (WGS) entry which is preliminary data.</text>
</comment>